<dbReference type="PANTHER" id="PTHR43115">
    <property type="entry name" value="DEHYDROGENASE/REDUCTASE SDR FAMILY MEMBER 11"/>
    <property type="match status" value="1"/>
</dbReference>
<dbReference type="FunFam" id="3.40.50.720:FF:000047">
    <property type="entry name" value="NADP-dependent L-serine/L-allo-threonine dehydrogenase"/>
    <property type="match status" value="1"/>
</dbReference>
<dbReference type="InterPro" id="IPR036291">
    <property type="entry name" value="NAD(P)-bd_dom_sf"/>
</dbReference>
<proteinExistence type="inferred from homology"/>
<feature type="non-terminal residue" evidence="5">
    <location>
        <position position="242"/>
    </location>
</feature>
<protein>
    <submittedName>
        <fullName evidence="5">Farnesol dehydrogenase-like</fullName>
    </submittedName>
</protein>
<keyword evidence="2" id="KW-0560">Oxidoreductase</keyword>
<dbReference type="Gene3D" id="3.40.50.720">
    <property type="entry name" value="NAD(P)-binding Rossmann-like Domain"/>
    <property type="match status" value="1"/>
</dbReference>
<reference evidence="5" key="1">
    <citation type="submission" date="2025-08" db="UniProtKB">
        <authorList>
            <consortium name="RefSeq"/>
        </authorList>
    </citation>
    <scope>IDENTIFICATION</scope>
    <source>
        <tissue evidence="5">Whole body</tissue>
    </source>
</reference>
<dbReference type="Proteomes" id="UP000694925">
    <property type="component" value="Unplaced"/>
</dbReference>
<dbReference type="GeneID" id="108623174"/>
<gene>
    <name evidence="5" type="primary">LOC108623174</name>
</gene>
<dbReference type="KEGG" id="ccal:108623174"/>
<keyword evidence="4" id="KW-1185">Reference proteome</keyword>
<organism evidence="4 5">
    <name type="scientific">Ceratina calcarata</name>
    <dbReference type="NCBI Taxonomy" id="156304"/>
    <lineage>
        <taxon>Eukaryota</taxon>
        <taxon>Metazoa</taxon>
        <taxon>Ecdysozoa</taxon>
        <taxon>Arthropoda</taxon>
        <taxon>Hexapoda</taxon>
        <taxon>Insecta</taxon>
        <taxon>Pterygota</taxon>
        <taxon>Neoptera</taxon>
        <taxon>Endopterygota</taxon>
        <taxon>Hymenoptera</taxon>
        <taxon>Apocrita</taxon>
        <taxon>Aculeata</taxon>
        <taxon>Apoidea</taxon>
        <taxon>Anthophila</taxon>
        <taxon>Apidae</taxon>
        <taxon>Ceratina</taxon>
        <taxon>Zadontomerus</taxon>
    </lineage>
</organism>
<dbReference type="Pfam" id="PF00106">
    <property type="entry name" value="adh_short"/>
    <property type="match status" value="1"/>
</dbReference>
<evidence type="ECO:0000256" key="1">
    <source>
        <dbReference type="ARBA" id="ARBA00006484"/>
    </source>
</evidence>
<evidence type="ECO:0000256" key="3">
    <source>
        <dbReference type="RuleBase" id="RU000363"/>
    </source>
</evidence>
<accession>A0AAJ7N4B5</accession>
<dbReference type="AlphaFoldDB" id="A0AAJ7N4B5"/>
<evidence type="ECO:0000313" key="5">
    <source>
        <dbReference type="RefSeq" id="XP_017876987.2"/>
    </source>
</evidence>
<evidence type="ECO:0000256" key="2">
    <source>
        <dbReference type="ARBA" id="ARBA00023002"/>
    </source>
</evidence>
<dbReference type="InterPro" id="IPR002347">
    <property type="entry name" value="SDR_fam"/>
</dbReference>
<evidence type="ECO:0000313" key="4">
    <source>
        <dbReference type="Proteomes" id="UP000694925"/>
    </source>
</evidence>
<name>A0AAJ7N4B5_9HYME</name>
<comment type="similarity">
    <text evidence="1 3">Belongs to the short-chain dehydrogenases/reductases (SDR) family.</text>
</comment>
<dbReference type="PANTHER" id="PTHR43115:SF4">
    <property type="entry name" value="DEHYDROGENASE_REDUCTASE SDR FAMILY MEMBER 11"/>
    <property type="match status" value="1"/>
</dbReference>
<dbReference type="RefSeq" id="XP_017876987.2">
    <property type="nucleotide sequence ID" value="XM_018021498.2"/>
</dbReference>
<sequence>MCSQSVFDSSLSKMNRWTGKVAVVTGASGGIGAAISRALVKNGVKVVGLARRVDKLSELHKELGKGKFYPLECDVRKEEDILKVFQWVQKELGGVDILVNNAGVISGMPVIDSPTEEILKVIETNLIAPTLCAREAIQSMKKRKAPGHVININSVAGSYAETLPVPLGMYCPSKYGLRALGTELRHEIVLGKLNVKITNISPGAVSTDMFNSLAPAAGFANAPVLKDKDIAEAALYALGTPE</sequence>
<dbReference type="PRINTS" id="PR00081">
    <property type="entry name" value="GDHRDH"/>
</dbReference>
<dbReference type="GO" id="GO:0016616">
    <property type="term" value="F:oxidoreductase activity, acting on the CH-OH group of donors, NAD or NADP as acceptor"/>
    <property type="evidence" value="ECO:0007669"/>
    <property type="project" value="UniProtKB-ARBA"/>
</dbReference>
<dbReference type="SUPFAM" id="SSF51735">
    <property type="entry name" value="NAD(P)-binding Rossmann-fold domains"/>
    <property type="match status" value="1"/>
</dbReference>
<dbReference type="PRINTS" id="PR00080">
    <property type="entry name" value="SDRFAMILY"/>
</dbReference>